<keyword evidence="2" id="KW-1185">Reference proteome</keyword>
<dbReference type="Proteomes" id="UP000271889">
    <property type="component" value="Unassembled WGS sequence"/>
</dbReference>
<dbReference type="OrthoDB" id="392925at2759"/>
<evidence type="ECO:0000313" key="2">
    <source>
        <dbReference type="Proteomes" id="UP000271889"/>
    </source>
</evidence>
<dbReference type="EMBL" id="UYRV01000197">
    <property type="protein sequence ID" value="VDK43368.1"/>
    <property type="molecule type" value="Genomic_DNA"/>
</dbReference>
<feature type="non-terminal residue" evidence="1">
    <location>
        <position position="1"/>
    </location>
</feature>
<protein>
    <submittedName>
        <fullName evidence="1">Uncharacterized protein</fullName>
    </submittedName>
</protein>
<organism evidence="1 2">
    <name type="scientific">Cylicostephanus goldi</name>
    <name type="common">Nematode worm</name>
    <dbReference type="NCBI Taxonomy" id="71465"/>
    <lineage>
        <taxon>Eukaryota</taxon>
        <taxon>Metazoa</taxon>
        <taxon>Ecdysozoa</taxon>
        <taxon>Nematoda</taxon>
        <taxon>Chromadorea</taxon>
        <taxon>Rhabditida</taxon>
        <taxon>Rhabditina</taxon>
        <taxon>Rhabditomorpha</taxon>
        <taxon>Strongyloidea</taxon>
        <taxon>Strongylidae</taxon>
        <taxon>Cylicostephanus</taxon>
    </lineage>
</organism>
<accession>A0A3P6RN73</accession>
<gene>
    <name evidence="1" type="ORF">CGOC_LOCUS162</name>
</gene>
<evidence type="ECO:0000313" key="1">
    <source>
        <dbReference type="EMBL" id="VDK43368.1"/>
    </source>
</evidence>
<name>A0A3P6RN73_CYLGO</name>
<proteinExistence type="predicted"/>
<reference evidence="1 2" key="1">
    <citation type="submission" date="2018-11" db="EMBL/GenBank/DDBJ databases">
        <authorList>
            <consortium name="Pathogen Informatics"/>
        </authorList>
    </citation>
    <scope>NUCLEOTIDE SEQUENCE [LARGE SCALE GENOMIC DNA]</scope>
</reference>
<sequence>FKPRDLSYTATSAWHNSVSRIASAPLSYAKQETDSGSLYAPSTAVWGHSELSVGPLTTPDTPPDRTELQYHLSKIFPESLVTSVLLANPYETNSQVLCQRILDLQKDQKS</sequence>
<dbReference type="AlphaFoldDB" id="A0A3P6RN73"/>